<evidence type="ECO:0000256" key="1">
    <source>
        <dbReference type="SAM" id="MobiDB-lite"/>
    </source>
</evidence>
<reference evidence="2 3" key="1">
    <citation type="submission" date="2016-10" db="EMBL/GenBank/DDBJ databases">
        <title>Arsenicibacter rosenii gen. nov., sp. nov., an efficient arsenic-methylating bacterium isolated from an arsenic-contaminated paddy soil.</title>
        <authorList>
            <person name="Huang K."/>
        </authorList>
    </citation>
    <scope>NUCLEOTIDE SEQUENCE [LARGE SCALE GENOMIC DNA]</scope>
    <source>
        <strain evidence="2 3">SM-1</strain>
    </source>
</reference>
<protein>
    <recommendedName>
        <fullName evidence="4">DGQHR domain-containing protein</fullName>
    </recommendedName>
</protein>
<feature type="compositionally biased region" description="Basic residues" evidence="1">
    <location>
        <begin position="1"/>
        <end position="21"/>
    </location>
</feature>
<evidence type="ECO:0000313" key="2">
    <source>
        <dbReference type="EMBL" id="OIN58632.1"/>
    </source>
</evidence>
<evidence type="ECO:0000313" key="3">
    <source>
        <dbReference type="Proteomes" id="UP000181790"/>
    </source>
</evidence>
<organism evidence="2 3">
    <name type="scientific">Arsenicibacter rosenii</name>
    <dbReference type="NCBI Taxonomy" id="1750698"/>
    <lineage>
        <taxon>Bacteria</taxon>
        <taxon>Pseudomonadati</taxon>
        <taxon>Bacteroidota</taxon>
        <taxon>Cytophagia</taxon>
        <taxon>Cytophagales</taxon>
        <taxon>Spirosomataceae</taxon>
        <taxon>Arsenicibacter</taxon>
    </lineage>
</organism>
<keyword evidence="3" id="KW-1185">Reference proteome</keyword>
<dbReference type="OrthoDB" id="9789139at2"/>
<dbReference type="NCBIfam" id="TIGR03187">
    <property type="entry name" value="DGQHR"/>
    <property type="match status" value="1"/>
</dbReference>
<dbReference type="RefSeq" id="WP_071503739.1">
    <property type="nucleotide sequence ID" value="NZ_MORL01000006.1"/>
</dbReference>
<proteinExistence type="predicted"/>
<feature type="region of interest" description="Disordered" evidence="1">
    <location>
        <begin position="1"/>
        <end position="23"/>
    </location>
</feature>
<dbReference type="Proteomes" id="UP000181790">
    <property type="component" value="Unassembled WGS sequence"/>
</dbReference>
<name>A0A1S2VIQ9_9BACT</name>
<dbReference type="InterPro" id="IPR017601">
    <property type="entry name" value="DGQHR-contain_dom"/>
</dbReference>
<dbReference type="EMBL" id="MORL01000006">
    <property type="protein sequence ID" value="OIN58632.1"/>
    <property type="molecule type" value="Genomic_DNA"/>
</dbReference>
<comment type="caution">
    <text evidence="2">The sequence shown here is derived from an EMBL/GenBank/DDBJ whole genome shotgun (WGS) entry which is preliminary data.</text>
</comment>
<dbReference type="AlphaFoldDB" id="A0A1S2VIQ9"/>
<sequence>MTRPVTKKTKANAKSNTKKVKLNATDLEKRKRQGRLHRSLMSMFKNMGFEYLKTEGKHLTFDGQTGEFDGIYIYENILLIVEETISNFSTDHIRKKDYYYGKVKENVGTLIEYLKDKFKANFAKYDDYNVSQYRLFYVYASDNFINTALRDNFKSLVFFDHTTIAYFSNLASTIKHTARFDLFKCLNLELNDIGNPGSSQAVSRIETAVILPETASGFPDGVQVVTFVMKAKELMECAYVLRKDSWDASAGPYQRLLDKRKTENIRKFLAKEKRTFIDSIIVSLPFDIKFVAKNEDSNDETEINIFQTYQFKNATMMIPYKINSIGVIDGQHRIYSHHEGEDTLEKEIGKLRNKRHLFVTGLCFDKDKFNDINKRKIESEIFLQINKEQKKVKPDLIQHIQAMNNPYSADGISFNVINNLNNNRPFDGLFSNSELIKGGLKTPSISTFGLRKLVAIDKTQTTLYKYYIGRGNSEINNNDTELGKYIEYCSKELSEYFCAIKDKYKDEWQMKTKKGGVISTTLVVGFLRSYIYMLDKYNGPQDFRFYQSRLQHLKINVNSFVSSQWNSLANEINSACWV</sequence>
<accession>A0A1S2VIQ9</accession>
<evidence type="ECO:0008006" key="4">
    <source>
        <dbReference type="Google" id="ProtNLM"/>
    </source>
</evidence>
<gene>
    <name evidence="2" type="ORF">BLX24_13780</name>
</gene>